<dbReference type="STRING" id="3694.A0A2K2BJT1"/>
<dbReference type="PROSITE" id="PS50090">
    <property type="entry name" value="MYB_LIKE"/>
    <property type="match status" value="1"/>
</dbReference>
<dbReference type="NCBIfam" id="TIGR01557">
    <property type="entry name" value="myb_SHAQKYF"/>
    <property type="match status" value="1"/>
</dbReference>
<dbReference type="InterPro" id="IPR017884">
    <property type="entry name" value="SANT_dom"/>
</dbReference>
<evidence type="ECO:0000259" key="7">
    <source>
        <dbReference type="PROSITE" id="PS50090"/>
    </source>
</evidence>
<dbReference type="InParanoid" id="A0A2K2BJT1"/>
<dbReference type="FunCoup" id="A0A2K2BJT1">
    <property type="interactions" value="42"/>
</dbReference>
<dbReference type="SMR" id="A0A2K2BJT1"/>
<dbReference type="PROSITE" id="PS51293">
    <property type="entry name" value="SANT"/>
    <property type="match status" value="1"/>
</dbReference>
<dbReference type="GO" id="GO:0005634">
    <property type="term" value="C:nucleus"/>
    <property type="evidence" value="ECO:0007669"/>
    <property type="project" value="UniProtKB-SubCell"/>
</dbReference>
<evidence type="ECO:0000259" key="8">
    <source>
        <dbReference type="PROSITE" id="PS51293"/>
    </source>
</evidence>
<feature type="domain" description="HTH myb-type" evidence="9">
    <location>
        <begin position="87"/>
        <end position="141"/>
    </location>
</feature>
<dbReference type="PANTHER" id="PTHR12802:SF167">
    <property type="entry name" value="PROTEIN REVEILLE 5"/>
    <property type="match status" value="1"/>
</dbReference>
<dbReference type="InterPro" id="IPR017930">
    <property type="entry name" value="Myb_dom"/>
</dbReference>
<feature type="region of interest" description="Disordered" evidence="6">
    <location>
        <begin position="339"/>
        <end position="363"/>
    </location>
</feature>
<evidence type="ECO:0000256" key="1">
    <source>
        <dbReference type="ARBA" id="ARBA00004123"/>
    </source>
</evidence>
<dbReference type="Proteomes" id="UP000006729">
    <property type="component" value="Chromosome 2"/>
</dbReference>
<dbReference type="Gramene" id="Potri.002G163100.1.v4.1">
    <property type="protein sequence ID" value="Potri.002G163100.1.v4.1"/>
    <property type="gene ID" value="Potri.002G163100.v4.1"/>
</dbReference>
<dbReference type="OMA" id="KPMRVMP"/>
<dbReference type="AlphaFoldDB" id="A0A2K2BJT1"/>
<feature type="compositionally biased region" description="Polar residues" evidence="6">
    <location>
        <begin position="344"/>
        <end position="355"/>
    </location>
</feature>
<dbReference type="ExpressionAtlas" id="A0A2K2BJT1">
    <property type="expression patterns" value="differential"/>
</dbReference>
<reference evidence="10 11" key="1">
    <citation type="journal article" date="2006" name="Science">
        <title>The genome of black cottonwood, Populus trichocarpa (Torr. &amp; Gray).</title>
        <authorList>
            <person name="Tuskan G.A."/>
            <person name="Difazio S."/>
            <person name="Jansson S."/>
            <person name="Bohlmann J."/>
            <person name="Grigoriev I."/>
            <person name="Hellsten U."/>
            <person name="Putnam N."/>
            <person name="Ralph S."/>
            <person name="Rombauts S."/>
            <person name="Salamov A."/>
            <person name="Schein J."/>
            <person name="Sterck L."/>
            <person name="Aerts A."/>
            <person name="Bhalerao R.R."/>
            <person name="Bhalerao R.P."/>
            <person name="Blaudez D."/>
            <person name="Boerjan W."/>
            <person name="Brun A."/>
            <person name="Brunner A."/>
            <person name="Busov V."/>
            <person name="Campbell M."/>
            <person name="Carlson J."/>
            <person name="Chalot M."/>
            <person name="Chapman J."/>
            <person name="Chen G.L."/>
            <person name="Cooper D."/>
            <person name="Coutinho P.M."/>
            <person name="Couturier J."/>
            <person name="Covert S."/>
            <person name="Cronk Q."/>
            <person name="Cunningham R."/>
            <person name="Davis J."/>
            <person name="Degroeve S."/>
            <person name="Dejardin A."/>
            <person name="Depamphilis C."/>
            <person name="Detter J."/>
            <person name="Dirks B."/>
            <person name="Dubchak I."/>
            <person name="Duplessis S."/>
            <person name="Ehlting J."/>
            <person name="Ellis B."/>
            <person name="Gendler K."/>
            <person name="Goodstein D."/>
            <person name="Gribskov M."/>
            <person name="Grimwood J."/>
            <person name="Groover A."/>
            <person name="Gunter L."/>
            <person name="Hamberger B."/>
            <person name="Heinze B."/>
            <person name="Helariutta Y."/>
            <person name="Henrissat B."/>
            <person name="Holligan D."/>
            <person name="Holt R."/>
            <person name="Huang W."/>
            <person name="Islam-Faridi N."/>
            <person name="Jones S."/>
            <person name="Jones-Rhoades M."/>
            <person name="Jorgensen R."/>
            <person name="Joshi C."/>
            <person name="Kangasjarvi J."/>
            <person name="Karlsson J."/>
            <person name="Kelleher C."/>
            <person name="Kirkpatrick R."/>
            <person name="Kirst M."/>
            <person name="Kohler A."/>
            <person name="Kalluri U."/>
            <person name="Larimer F."/>
            <person name="Leebens-Mack J."/>
            <person name="Leple J.C."/>
            <person name="Locascio P."/>
            <person name="Lou Y."/>
            <person name="Lucas S."/>
            <person name="Martin F."/>
            <person name="Montanini B."/>
            <person name="Napoli C."/>
            <person name="Nelson D.R."/>
            <person name="Nelson C."/>
            <person name="Nieminen K."/>
            <person name="Nilsson O."/>
            <person name="Pereda V."/>
            <person name="Peter G."/>
            <person name="Philippe R."/>
            <person name="Pilate G."/>
            <person name="Poliakov A."/>
            <person name="Razumovskaya J."/>
            <person name="Richardson P."/>
            <person name="Rinaldi C."/>
            <person name="Ritland K."/>
            <person name="Rouze P."/>
            <person name="Ryaboy D."/>
            <person name="Schmutz J."/>
            <person name="Schrader J."/>
            <person name="Segerman B."/>
            <person name="Shin H."/>
            <person name="Siddiqui A."/>
            <person name="Sterky F."/>
            <person name="Terry A."/>
            <person name="Tsai C.J."/>
            <person name="Uberbacher E."/>
            <person name="Unneberg P."/>
            <person name="Vahala J."/>
            <person name="Wall K."/>
            <person name="Wessler S."/>
            <person name="Yang G."/>
            <person name="Yin T."/>
            <person name="Douglas C."/>
            <person name="Marra M."/>
            <person name="Sandberg G."/>
            <person name="Van de Peer Y."/>
            <person name="Rokhsar D."/>
        </authorList>
    </citation>
    <scope>NUCLEOTIDE SEQUENCE [LARGE SCALE GENOMIC DNA]</scope>
    <source>
        <strain evidence="11">cv. Nisqually</strain>
    </source>
</reference>
<feature type="region of interest" description="Disordered" evidence="6">
    <location>
        <begin position="142"/>
        <end position="166"/>
    </location>
</feature>
<dbReference type="CDD" id="cd00167">
    <property type="entry name" value="SANT"/>
    <property type="match status" value="1"/>
</dbReference>
<keyword evidence="11" id="KW-1185">Reference proteome</keyword>
<evidence type="ECO:0000256" key="3">
    <source>
        <dbReference type="ARBA" id="ARBA00023125"/>
    </source>
</evidence>
<dbReference type="Pfam" id="PF00249">
    <property type="entry name" value="Myb_DNA-binding"/>
    <property type="match status" value="1"/>
</dbReference>
<dbReference type="FunFam" id="1.10.10.60:FF:000023">
    <property type="entry name" value="protein REVEILLE 6 isoform X1"/>
    <property type="match status" value="1"/>
</dbReference>
<keyword evidence="5" id="KW-0539">Nucleus</keyword>
<feature type="compositionally biased region" description="Low complexity" evidence="6">
    <location>
        <begin position="37"/>
        <end position="48"/>
    </location>
</feature>
<comment type="subcellular location">
    <subcellularLocation>
        <location evidence="1">Nucleus</location>
    </subcellularLocation>
</comment>
<dbReference type="OrthoDB" id="118550at2759"/>
<feature type="domain" description="SANT" evidence="8">
    <location>
        <begin position="90"/>
        <end position="141"/>
    </location>
</feature>
<evidence type="ECO:0000256" key="4">
    <source>
        <dbReference type="ARBA" id="ARBA00023163"/>
    </source>
</evidence>
<dbReference type="InterPro" id="IPR006447">
    <property type="entry name" value="Myb_dom_plants"/>
</dbReference>
<name>A0A2K2BJT1_POPTR</name>
<keyword evidence="2" id="KW-0805">Transcription regulation</keyword>
<evidence type="ECO:0000259" key="9">
    <source>
        <dbReference type="PROSITE" id="PS51294"/>
    </source>
</evidence>
<dbReference type="EMBL" id="CM009291">
    <property type="protein sequence ID" value="PNT50037.1"/>
    <property type="molecule type" value="Genomic_DNA"/>
</dbReference>
<dbReference type="SMART" id="SM00717">
    <property type="entry name" value="SANT"/>
    <property type="match status" value="1"/>
</dbReference>
<feature type="domain" description="Myb-like" evidence="7">
    <location>
        <begin position="87"/>
        <end position="137"/>
    </location>
</feature>
<gene>
    <name evidence="10" type="ORF">POPTR_002G163100</name>
</gene>
<evidence type="ECO:0000256" key="6">
    <source>
        <dbReference type="SAM" id="MobiDB-lite"/>
    </source>
</evidence>
<keyword evidence="4" id="KW-0804">Transcription</keyword>
<feature type="region of interest" description="Disordered" evidence="6">
    <location>
        <begin position="24"/>
        <end position="48"/>
    </location>
</feature>
<protein>
    <submittedName>
        <fullName evidence="10">Uncharacterized protein</fullName>
    </submittedName>
</protein>
<accession>A0A2K2BJT1</accession>
<proteinExistence type="predicted"/>
<evidence type="ECO:0000313" key="10">
    <source>
        <dbReference type="EMBL" id="PNT50037.1"/>
    </source>
</evidence>
<dbReference type="GO" id="GO:0010468">
    <property type="term" value="P:regulation of gene expression"/>
    <property type="evidence" value="ECO:0007669"/>
    <property type="project" value="UniProtKB-ARBA"/>
</dbReference>
<dbReference type="PANTHER" id="PTHR12802">
    <property type="entry name" value="SWI/SNF COMPLEX-RELATED"/>
    <property type="match status" value="1"/>
</dbReference>
<keyword evidence="3" id="KW-0238">DNA-binding</keyword>
<dbReference type="GO" id="GO:0003677">
    <property type="term" value="F:DNA binding"/>
    <property type="evidence" value="ECO:0007669"/>
    <property type="project" value="UniProtKB-KW"/>
</dbReference>
<evidence type="ECO:0000313" key="11">
    <source>
        <dbReference type="Proteomes" id="UP000006729"/>
    </source>
</evidence>
<dbReference type="Pfam" id="PF24904">
    <property type="entry name" value="RVE6"/>
    <property type="match status" value="1"/>
</dbReference>
<dbReference type="InterPro" id="IPR001005">
    <property type="entry name" value="SANT/Myb"/>
</dbReference>
<evidence type="ECO:0000256" key="5">
    <source>
        <dbReference type="ARBA" id="ARBA00023242"/>
    </source>
</evidence>
<dbReference type="SUPFAM" id="SSF46689">
    <property type="entry name" value="Homeodomain-like"/>
    <property type="match status" value="1"/>
</dbReference>
<sequence>MVSVNPNPAQGFYFFDPMNNSNMGLPGLDSLPPPPTTTAATPSNTATATATNTCKNTVSTVNTNNNHNNTVMSFSEDSSKKIRKPYTITKSRESWTEQEHDKFLEALQLFDRDWKKIEAFVGSKTVIQIRSHAQKYFLKVQKSGTSEHVPPPRPKRKAAHPYPQKASKSAVVASQATGLFQSSSTLLEPGYLYRPDTTSDLGNPITSGSSSTWSYNSGPPVNMSQMTTDDAGLAGPTISYKCCYSSSNESTPRTWQAGKIIDNKDQGKPERVMPDFAQVYSFIGSVFDPNARDHLQRLKQMDPINLETVVLLMRNLSVNLTSPEFEDHRRLLASYDVDSEKENSGGSYSNCSVDNLGNPIPAM</sequence>
<dbReference type="PROSITE" id="PS51294">
    <property type="entry name" value="HTH_MYB"/>
    <property type="match status" value="1"/>
</dbReference>
<dbReference type="Gene3D" id="1.10.10.60">
    <property type="entry name" value="Homeodomain-like"/>
    <property type="match status" value="1"/>
</dbReference>
<dbReference type="InterPro" id="IPR009057">
    <property type="entry name" value="Homeodomain-like_sf"/>
</dbReference>
<organism evidence="10 11">
    <name type="scientific">Populus trichocarpa</name>
    <name type="common">Western balsam poplar</name>
    <name type="synonym">Populus balsamifera subsp. trichocarpa</name>
    <dbReference type="NCBI Taxonomy" id="3694"/>
    <lineage>
        <taxon>Eukaryota</taxon>
        <taxon>Viridiplantae</taxon>
        <taxon>Streptophyta</taxon>
        <taxon>Embryophyta</taxon>
        <taxon>Tracheophyta</taxon>
        <taxon>Spermatophyta</taxon>
        <taxon>Magnoliopsida</taxon>
        <taxon>eudicotyledons</taxon>
        <taxon>Gunneridae</taxon>
        <taxon>Pentapetalae</taxon>
        <taxon>rosids</taxon>
        <taxon>fabids</taxon>
        <taxon>Malpighiales</taxon>
        <taxon>Salicaceae</taxon>
        <taxon>Saliceae</taxon>
        <taxon>Populus</taxon>
    </lineage>
</organism>
<evidence type="ECO:0000256" key="2">
    <source>
        <dbReference type="ARBA" id="ARBA00023015"/>
    </source>
</evidence>